<proteinExistence type="predicted"/>
<dbReference type="Proteomes" id="UP000050741">
    <property type="component" value="Unassembled WGS sequence"/>
</dbReference>
<dbReference type="WBParaSite" id="GPLIN_001083700">
    <property type="protein sequence ID" value="GPLIN_001083700"/>
    <property type="gene ID" value="GPLIN_001083700"/>
</dbReference>
<name>A0A183CD83_GLOPA</name>
<organism evidence="1 2">
    <name type="scientific">Globodera pallida</name>
    <name type="common">Potato cyst nematode worm</name>
    <name type="synonym">Heterodera pallida</name>
    <dbReference type="NCBI Taxonomy" id="36090"/>
    <lineage>
        <taxon>Eukaryota</taxon>
        <taxon>Metazoa</taxon>
        <taxon>Ecdysozoa</taxon>
        <taxon>Nematoda</taxon>
        <taxon>Chromadorea</taxon>
        <taxon>Rhabditida</taxon>
        <taxon>Tylenchina</taxon>
        <taxon>Tylenchomorpha</taxon>
        <taxon>Tylenchoidea</taxon>
        <taxon>Heteroderidae</taxon>
        <taxon>Heteroderinae</taxon>
        <taxon>Globodera</taxon>
    </lineage>
</organism>
<reference evidence="2" key="3">
    <citation type="submission" date="2016-06" db="UniProtKB">
        <authorList>
            <consortium name="WormBaseParasite"/>
        </authorList>
    </citation>
    <scope>IDENTIFICATION</scope>
</reference>
<keyword evidence="1" id="KW-1185">Reference proteome</keyword>
<evidence type="ECO:0000313" key="2">
    <source>
        <dbReference type="WBParaSite" id="GPLIN_001083700"/>
    </source>
</evidence>
<reference evidence="1" key="2">
    <citation type="submission" date="2014-05" db="EMBL/GenBank/DDBJ databases">
        <title>The genome and life-stage specific transcriptomes of Globodera pallida elucidate key aspects of plant parasitism by a cyst nematode.</title>
        <authorList>
            <person name="Cotton J.A."/>
            <person name="Lilley C.J."/>
            <person name="Jones L.M."/>
            <person name="Kikuchi T."/>
            <person name="Reid A.J."/>
            <person name="Thorpe P."/>
            <person name="Tsai I.J."/>
            <person name="Beasley H."/>
            <person name="Blok V."/>
            <person name="Cock P.J.A."/>
            <person name="Van den Akker S.E."/>
            <person name="Holroyd N."/>
            <person name="Hunt M."/>
            <person name="Mantelin S."/>
            <person name="Naghra H."/>
            <person name="Pain A."/>
            <person name="Palomares-Rius J.E."/>
            <person name="Zarowiecki M."/>
            <person name="Berriman M."/>
            <person name="Jones J.T."/>
            <person name="Urwin P.E."/>
        </authorList>
    </citation>
    <scope>NUCLEOTIDE SEQUENCE [LARGE SCALE GENOMIC DNA]</scope>
    <source>
        <strain evidence="1">Lindley</strain>
    </source>
</reference>
<accession>A0A183CD83</accession>
<sequence length="150" mass="17169">MYKLNDHRTEICKKFGFMKNITEFTINPDTPHPDERMRDAIEDMIKKAFKRTEETMGRKVKMFGVTLTGSGLGYPVYLPYRPYPQNNADVVMEEINKLGQSGGESGDDKRTILLSRPVQMNVTCVALPAGEGPRNVHKFDYGFKEHQRIP</sequence>
<reference evidence="1" key="1">
    <citation type="submission" date="2013-12" db="EMBL/GenBank/DDBJ databases">
        <authorList>
            <person name="Aslett M."/>
        </authorList>
    </citation>
    <scope>NUCLEOTIDE SEQUENCE [LARGE SCALE GENOMIC DNA]</scope>
    <source>
        <strain evidence="1">Lindley</strain>
    </source>
</reference>
<evidence type="ECO:0000313" key="1">
    <source>
        <dbReference type="Proteomes" id="UP000050741"/>
    </source>
</evidence>
<dbReference type="AlphaFoldDB" id="A0A183CD83"/>
<protein>
    <submittedName>
        <fullName evidence="2">Helitron_like_N domain-containing protein</fullName>
    </submittedName>
</protein>